<evidence type="ECO:0000256" key="4">
    <source>
        <dbReference type="ARBA" id="ARBA00022747"/>
    </source>
</evidence>
<dbReference type="GO" id="GO:0009307">
    <property type="term" value="P:DNA restriction-modification system"/>
    <property type="evidence" value="ECO:0007669"/>
    <property type="project" value="UniProtKB-KW"/>
</dbReference>
<keyword evidence="1 5" id="KW-0489">Methyltransferase</keyword>
<dbReference type="EMBL" id="CP002987">
    <property type="protein sequence ID" value="AFA47442.1"/>
    <property type="molecule type" value="Genomic_DNA"/>
</dbReference>
<dbReference type="PROSITE" id="PS51679">
    <property type="entry name" value="SAM_MT_C5"/>
    <property type="match status" value="1"/>
</dbReference>
<dbReference type="STRING" id="931626.Awo_c06460"/>
<dbReference type="Gene3D" id="3.40.50.150">
    <property type="entry name" value="Vaccinia Virus protein VP39"/>
    <property type="match status" value="1"/>
</dbReference>
<feature type="active site" evidence="5">
    <location>
        <position position="117"/>
    </location>
</feature>
<evidence type="ECO:0000313" key="9">
    <source>
        <dbReference type="Proteomes" id="UP000007177"/>
    </source>
</evidence>
<dbReference type="Pfam" id="PF00145">
    <property type="entry name" value="DNA_methylase"/>
    <property type="match status" value="2"/>
</dbReference>
<evidence type="ECO:0000313" key="8">
    <source>
        <dbReference type="EMBL" id="AFA47442.1"/>
    </source>
</evidence>
<evidence type="ECO:0000256" key="2">
    <source>
        <dbReference type="ARBA" id="ARBA00022679"/>
    </source>
</evidence>
<keyword evidence="9" id="KW-1185">Reference proteome</keyword>
<dbReference type="OrthoDB" id="9813719at2"/>
<comment type="catalytic activity">
    <reaction evidence="7">
        <text>a 2'-deoxycytidine in DNA + S-adenosyl-L-methionine = a 5-methyl-2'-deoxycytidine in DNA + S-adenosyl-L-homocysteine + H(+)</text>
        <dbReference type="Rhea" id="RHEA:13681"/>
        <dbReference type="Rhea" id="RHEA-COMP:11369"/>
        <dbReference type="Rhea" id="RHEA-COMP:11370"/>
        <dbReference type="ChEBI" id="CHEBI:15378"/>
        <dbReference type="ChEBI" id="CHEBI:57856"/>
        <dbReference type="ChEBI" id="CHEBI:59789"/>
        <dbReference type="ChEBI" id="CHEBI:85452"/>
        <dbReference type="ChEBI" id="CHEBI:85454"/>
        <dbReference type="EC" id="2.1.1.37"/>
    </reaction>
</comment>
<dbReference type="KEGG" id="awo:Awo_c06460"/>
<evidence type="ECO:0000256" key="6">
    <source>
        <dbReference type="RuleBase" id="RU000416"/>
    </source>
</evidence>
<dbReference type="Proteomes" id="UP000007177">
    <property type="component" value="Chromosome"/>
</dbReference>
<dbReference type="eggNOG" id="COG0270">
    <property type="taxonomic scope" value="Bacteria"/>
</dbReference>
<dbReference type="REBASE" id="45805">
    <property type="entry name" value="M.Awo1030ORF6460P"/>
</dbReference>
<name>H6LJP1_ACEWD</name>
<organism evidence="8 9">
    <name type="scientific">Acetobacterium woodii (strain ATCC 29683 / DSM 1030 / JCM 2381 / KCTC 1655 / WB1)</name>
    <dbReference type="NCBI Taxonomy" id="931626"/>
    <lineage>
        <taxon>Bacteria</taxon>
        <taxon>Bacillati</taxon>
        <taxon>Bacillota</taxon>
        <taxon>Clostridia</taxon>
        <taxon>Eubacteriales</taxon>
        <taxon>Eubacteriaceae</taxon>
        <taxon>Acetobacterium</taxon>
    </lineage>
</organism>
<evidence type="ECO:0000256" key="3">
    <source>
        <dbReference type="ARBA" id="ARBA00022691"/>
    </source>
</evidence>
<keyword evidence="3 5" id="KW-0949">S-adenosyl-L-methionine</keyword>
<keyword evidence="4" id="KW-0680">Restriction system</keyword>
<evidence type="ECO:0000256" key="1">
    <source>
        <dbReference type="ARBA" id="ARBA00022603"/>
    </source>
</evidence>
<comment type="similarity">
    <text evidence="5 6">Belongs to the class I-like SAM-binding methyltransferase superfamily. C5-methyltransferase family.</text>
</comment>
<keyword evidence="2 5" id="KW-0808">Transferase</keyword>
<dbReference type="RefSeq" id="WP_014355045.1">
    <property type="nucleotide sequence ID" value="NC_016894.1"/>
</dbReference>
<dbReference type="PANTHER" id="PTHR10629">
    <property type="entry name" value="CYTOSINE-SPECIFIC METHYLTRANSFERASE"/>
    <property type="match status" value="1"/>
</dbReference>
<dbReference type="InterPro" id="IPR018117">
    <property type="entry name" value="C5_DNA_meth_AS"/>
</dbReference>
<evidence type="ECO:0000256" key="5">
    <source>
        <dbReference type="PROSITE-ProRule" id="PRU01016"/>
    </source>
</evidence>
<accession>H6LJP1</accession>
<dbReference type="SUPFAM" id="SSF53335">
    <property type="entry name" value="S-adenosyl-L-methionine-dependent methyltransferases"/>
    <property type="match status" value="1"/>
</dbReference>
<dbReference type="InterPro" id="IPR031303">
    <property type="entry name" value="C5_meth_CS"/>
</dbReference>
<dbReference type="AlphaFoldDB" id="H6LJP1"/>
<dbReference type="PANTHER" id="PTHR10629:SF52">
    <property type="entry name" value="DNA (CYTOSINE-5)-METHYLTRANSFERASE 1"/>
    <property type="match status" value="1"/>
</dbReference>
<dbReference type="HOGENOM" id="CLU_006958_2_4_9"/>
<evidence type="ECO:0000256" key="7">
    <source>
        <dbReference type="RuleBase" id="RU000417"/>
    </source>
</evidence>
<dbReference type="Gene3D" id="3.90.120.10">
    <property type="entry name" value="DNA Methylase, subunit A, domain 2"/>
    <property type="match status" value="1"/>
</dbReference>
<dbReference type="PROSITE" id="PS00094">
    <property type="entry name" value="C5_MTASE_1"/>
    <property type="match status" value="1"/>
</dbReference>
<proteinExistence type="inferred from homology"/>
<dbReference type="GO" id="GO:0032259">
    <property type="term" value="P:methylation"/>
    <property type="evidence" value="ECO:0007669"/>
    <property type="project" value="UniProtKB-KW"/>
</dbReference>
<dbReference type="NCBIfam" id="TIGR00675">
    <property type="entry name" value="dcm"/>
    <property type="match status" value="1"/>
</dbReference>
<gene>
    <name evidence="8" type="primary">dcm</name>
    <name evidence="8" type="ordered locus">Awo_c06460</name>
</gene>
<dbReference type="GO" id="GO:0003886">
    <property type="term" value="F:DNA (cytosine-5-)-methyltransferase activity"/>
    <property type="evidence" value="ECO:0007669"/>
    <property type="project" value="UniProtKB-EC"/>
</dbReference>
<dbReference type="InterPro" id="IPR001525">
    <property type="entry name" value="C5_MeTfrase"/>
</dbReference>
<dbReference type="PRINTS" id="PR00105">
    <property type="entry name" value="C5METTRFRASE"/>
</dbReference>
<reference evidence="9" key="1">
    <citation type="submission" date="2011-07" db="EMBL/GenBank/DDBJ databases">
        <title>Complete genome sequence of Acetobacterium woodii.</title>
        <authorList>
            <person name="Poehlein A."/>
            <person name="Schmidt S."/>
            <person name="Kaster A.-K."/>
            <person name="Goenrich M."/>
            <person name="Vollmers J."/>
            <person name="Thuermer A."/>
            <person name="Gottschalk G."/>
            <person name="Thauer R.K."/>
            <person name="Daniel R."/>
            <person name="Mueller V."/>
        </authorList>
    </citation>
    <scope>NUCLEOTIDE SEQUENCE [LARGE SCALE GENOMIC DNA]</scope>
    <source>
        <strain evidence="9">ATCC 29683 / DSM 1030 / JCM 2381 / KCTC 1655 / WB1</strain>
    </source>
</reference>
<protein>
    <recommendedName>
        <fullName evidence="7">Cytosine-specific methyltransferase</fullName>
        <ecNumber evidence="7">2.1.1.37</ecNumber>
    </recommendedName>
</protein>
<dbReference type="PROSITE" id="PS00095">
    <property type="entry name" value="C5_MTASE_2"/>
    <property type="match status" value="1"/>
</dbReference>
<dbReference type="EC" id="2.1.1.37" evidence="7"/>
<dbReference type="InterPro" id="IPR050390">
    <property type="entry name" value="C5-Methyltransferase"/>
</dbReference>
<reference evidence="8 9" key="2">
    <citation type="journal article" date="2012" name="PLoS ONE">
        <title>An ancient pathway combining carbon dioxide fixation with the generation and utilization of a sodium ion gradient for ATP synthesis.</title>
        <authorList>
            <person name="Poehlein A."/>
            <person name="Schmidt S."/>
            <person name="Kaster A.K."/>
            <person name="Goenrich M."/>
            <person name="Vollmers J."/>
            <person name="Thurmer A."/>
            <person name="Bertsch J."/>
            <person name="Schuchmann K."/>
            <person name="Voigt B."/>
            <person name="Hecker M."/>
            <person name="Daniel R."/>
            <person name="Thauer R.K."/>
            <person name="Gottschalk G."/>
            <person name="Muller V."/>
        </authorList>
    </citation>
    <scope>NUCLEOTIDE SEQUENCE [LARGE SCALE GENOMIC DNA]</scope>
    <source>
        <strain evidence="9">ATCC 29683 / DSM 1030 / JCM 2381 / KCTC 1655 / WB1</strain>
    </source>
</reference>
<dbReference type="InterPro" id="IPR029063">
    <property type="entry name" value="SAM-dependent_MTases_sf"/>
</dbReference>
<sequence length="417" mass="48094">MPNYLDIFAGAGGLSEGFIRAGYEPVAHIEMDTAACYTLKTRLAYKWLADHNQEVLYNQYLQGIVTRAELYDAVPDELLNSVLNYEISEECLEEIFETIDGMLNDEPLELIVGGPPCQAYSLVGRARDENGMVGDQRNYLYILYAKFLNRYHPKYFVFENVVGLFSAKDTDGELYLEKMQQLFRECGYSIEYRLLNAKDYGVLQNRERIILVGKYGEHSDFYPDIPAEENIYMVQSVFYDLPKIHAGEGVCTPVPTLHYNGQYLYFSRIKEYDLEPVTFHCARPHTQQDLEIYRRVVQLWNDEQKRMCYSDLPNELQSQNNLKSFLDRFKVVAANLSFSQTVVAHISKDGHYFIHPDLEQNRSLTPREVARLQTFPDNYYFESVSGKPSRTAAFKQIGNAVPVLLAEKIATALLEVW</sequence>